<keyword evidence="4" id="KW-1185">Reference proteome</keyword>
<keyword evidence="3" id="KW-0966">Cell projection</keyword>
<dbReference type="NCBIfam" id="TIGR03170">
    <property type="entry name" value="flgA_cterm"/>
    <property type="match status" value="1"/>
</dbReference>
<dbReference type="Pfam" id="PF13144">
    <property type="entry name" value="ChapFlgA"/>
    <property type="match status" value="1"/>
</dbReference>
<evidence type="ECO:0000256" key="1">
    <source>
        <dbReference type="RuleBase" id="RU362063"/>
    </source>
</evidence>
<proteinExistence type="inferred from homology"/>
<dbReference type="InterPro" id="IPR017585">
    <property type="entry name" value="SAF_FlgA"/>
</dbReference>
<feature type="chain" id="PRO_5044961488" description="Flagella basal body P-ring formation protein FlgA" evidence="1">
    <location>
        <begin position="33"/>
        <end position="164"/>
    </location>
</feature>
<feature type="domain" description="Flagella basal body P-ring formation protein FlgA SAF" evidence="2">
    <location>
        <begin position="44"/>
        <end position="161"/>
    </location>
</feature>
<keyword evidence="1" id="KW-0732">Signal</keyword>
<dbReference type="PANTHER" id="PTHR36307">
    <property type="entry name" value="FLAGELLA BASAL BODY P-RING FORMATION PROTEIN FLGA"/>
    <property type="match status" value="1"/>
</dbReference>
<protein>
    <recommendedName>
        <fullName evidence="1">Flagella basal body P-ring formation protein FlgA</fullName>
    </recommendedName>
</protein>
<keyword evidence="1" id="KW-1005">Bacterial flagellum biogenesis</keyword>
<dbReference type="CDD" id="cd11614">
    <property type="entry name" value="SAF_CpaB_FlgA_like"/>
    <property type="match status" value="1"/>
</dbReference>
<evidence type="ECO:0000313" key="3">
    <source>
        <dbReference type="EMBL" id="WOJ88640.1"/>
    </source>
</evidence>
<evidence type="ECO:0000313" key="4">
    <source>
        <dbReference type="Proteomes" id="UP001626536"/>
    </source>
</evidence>
<comment type="function">
    <text evidence="1">Involved in the assembly process of the P-ring formation. It may associate with FlgF on the rod constituting a structure essential for the P-ring assembly or may act as a modulator protein for the P-ring assembly.</text>
</comment>
<keyword evidence="3" id="KW-0969">Cilium</keyword>
<keyword evidence="3" id="KW-0282">Flagellum</keyword>
<keyword evidence="1" id="KW-0574">Periplasm</keyword>
<gene>
    <name evidence="3" type="primary">flgA</name>
    <name evidence="3" type="ORF">RZS28_12545</name>
</gene>
<dbReference type="Proteomes" id="UP001626536">
    <property type="component" value="Chromosome"/>
</dbReference>
<evidence type="ECO:0000259" key="2">
    <source>
        <dbReference type="Pfam" id="PF13144"/>
    </source>
</evidence>
<name>A0ABZ0HPF5_9HYPH</name>
<dbReference type="InterPro" id="IPR039246">
    <property type="entry name" value="Flagellar_FlgA"/>
</dbReference>
<dbReference type="Gene3D" id="2.30.30.760">
    <property type="match status" value="1"/>
</dbReference>
<reference evidence="3 4" key="1">
    <citation type="submission" date="2023-10" db="EMBL/GenBank/DDBJ databases">
        <title>Novel methanotroph of the genus Methylocapsa from a subarctic wetland.</title>
        <authorList>
            <person name="Belova S.E."/>
            <person name="Oshkin I.Y."/>
            <person name="Miroshnikov K."/>
            <person name="Dedysh S.N."/>
        </authorList>
    </citation>
    <scope>NUCLEOTIDE SEQUENCE [LARGE SCALE GENOMIC DNA]</scope>
    <source>
        <strain evidence="3 4">RX1</strain>
    </source>
</reference>
<dbReference type="PANTHER" id="PTHR36307:SF1">
    <property type="entry name" value="FLAGELLA BASAL BODY P-RING FORMATION PROTEIN FLGA"/>
    <property type="match status" value="1"/>
</dbReference>
<comment type="subcellular location">
    <subcellularLocation>
        <location evidence="1">Periplasm</location>
    </subcellularLocation>
</comment>
<feature type="signal peptide" evidence="1">
    <location>
        <begin position="1"/>
        <end position="32"/>
    </location>
</feature>
<sequence>MTKMDKATPLFRSIVAGACAFCAFVCFGSLRAAESNVLPVPTITIYPGDSIKDAWLVDREFSSSFIGAKGALIDSRATIVGKVARRTLLPGAPIPWNAIMEPKAVANGAKVKMVFEEGGLTITTYGAALQSGSVGEVISVRNLDSGVTISGTVQSDGSIRVSGG</sequence>
<organism evidence="3 4">
    <name type="scientific">Methylocapsa polymorpha</name>
    <dbReference type="NCBI Taxonomy" id="3080828"/>
    <lineage>
        <taxon>Bacteria</taxon>
        <taxon>Pseudomonadati</taxon>
        <taxon>Pseudomonadota</taxon>
        <taxon>Alphaproteobacteria</taxon>
        <taxon>Hyphomicrobiales</taxon>
        <taxon>Beijerinckiaceae</taxon>
        <taxon>Methylocapsa</taxon>
    </lineage>
</organism>
<dbReference type="EMBL" id="CP136862">
    <property type="protein sequence ID" value="WOJ88640.1"/>
    <property type="molecule type" value="Genomic_DNA"/>
</dbReference>
<dbReference type="RefSeq" id="WP_407338078.1">
    <property type="nucleotide sequence ID" value="NZ_CP136862.1"/>
</dbReference>
<comment type="similarity">
    <text evidence="1">Belongs to the FlgA family.</text>
</comment>
<accession>A0ABZ0HPF5</accession>